<dbReference type="Proteomes" id="UP000014760">
    <property type="component" value="Unassembled WGS sequence"/>
</dbReference>
<evidence type="ECO:0000256" key="2">
    <source>
        <dbReference type="ARBA" id="ARBA00004556"/>
    </source>
</evidence>
<evidence type="ECO:0000256" key="9">
    <source>
        <dbReference type="ARBA" id="ARBA00035284"/>
    </source>
</evidence>
<reference evidence="15" key="3">
    <citation type="submission" date="2015-06" db="UniProtKB">
        <authorList>
            <consortium name="EnsemblMetazoa"/>
        </authorList>
    </citation>
    <scope>IDENTIFICATION</scope>
</reference>
<feature type="transmembrane region" description="Helical" evidence="13">
    <location>
        <begin position="123"/>
        <end position="143"/>
    </location>
</feature>
<dbReference type="EMBL" id="KB300095">
    <property type="protein sequence ID" value="ELU07181.1"/>
    <property type="molecule type" value="Genomic_DNA"/>
</dbReference>
<evidence type="ECO:0000256" key="1">
    <source>
        <dbReference type="ARBA" id="ARBA00004155"/>
    </source>
</evidence>
<dbReference type="PANTHER" id="PTHR13551">
    <property type="entry name" value="BRAIN PROTEIN I3"/>
    <property type="match status" value="1"/>
</dbReference>
<dbReference type="EMBL" id="AMQN01007163">
    <property type="status" value="NOT_ANNOTATED_CDS"/>
    <property type="molecule type" value="Genomic_DNA"/>
</dbReference>
<keyword evidence="7 13" id="KW-0472">Membrane</keyword>
<evidence type="ECO:0000313" key="14">
    <source>
        <dbReference type="EMBL" id="ELU07181.1"/>
    </source>
</evidence>
<comment type="subcellular location">
    <subcellularLocation>
        <location evidence="2">Cytoplasm</location>
        <location evidence="2">Perinuclear region</location>
    </subcellularLocation>
    <subcellularLocation>
        <location evidence="1">Lysosome membrane</location>
        <topology evidence="1">Multi-pass membrane protein</topology>
    </subcellularLocation>
</comment>
<evidence type="ECO:0000256" key="5">
    <source>
        <dbReference type="ARBA" id="ARBA00022692"/>
    </source>
</evidence>
<keyword evidence="16" id="KW-1185">Reference proteome</keyword>
<evidence type="ECO:0000256" key="12">
    <source>
        <dbReference type="SAM" id="MobiDB-lite"/>
    </source>
</evidence>
<evidence type="ECO:0000313" key="16">
    <source>
        <dbReference type="Proteomes" id="UP000014760"/>
    </source>
</evidence>
<reference evidence="16" key="1">
    <citation type="submission" date="2012-12" db="EMBL/GenBank/DDBJ databases">
        <authorList>
            <person name="Hellsten U."/>
            <person name="Grimwood J."/>
            <person name="Chapman J.A."/>
            <person name="Shapiro H."/>
            <person name="Aerts A."/>
            <person name="Otillar R.P."/>
            <person name="Terry A.Y."/>
            <person name="Boore J.L."/>
            <person name="Simakov O."/>
            <person name="Marletaz F."/>
            <person name="Cho S.-J."/>
            <person name="Edsinger-Gonzales E."/>
            <person name="Havlak P."/>
            <person name="Kuo D.-H."/>
            <person name="Larsson T."/>
            <person name="Lv J."/>
            <person name="Arendt D."/>
            <person name="Savage R."/>
            <person name="Osoegawa K."/>
            <person name="de Jong P."/>
            <person name="Lindberg D.R."/>
            <person name="Seaver E.C."/>
            <person name="Weisblat D.A."/>
            <person name="Putnam N.H."/>
            <person name="Grigoriev I.V."/>
            <person name="Rokhsar D.S."/>
        </authorList>
    </citation>
    <scope>NUCLEOTIDE SEQUENCE</scope>
    <source>
        <strain evidence="16">I ESC-2004</strain>
    </source>
</reference>
<dbReference type="OMA" id="YEYGPQQ"/>
<evidence type="ECO:0000256" key="11">
    <source>
        <dbReference type="ARBA" id="ARBA00046593"/>
    </source>
</evidence>
<evidence type="ECO:0000313" key="15">
    <source>
        <dbReference type="EnsemblMetazoa" id="CapteP216548"/>
    </source>
</evidence>
<organism evidence="14">
    <name type="scientific">Capitella teleta</name>
    <name type="common">Polychaete worm</name>
    <dbReference type="NCBI Taxonomy" id="283909"/>
    <lineage>
        <taxon>Eukaryota</taxon>
        <taxon>Metazoa</taxon>
        <taxon>Spiralia</taxon>
        <taxon>Lophotrochozoa</taxon>
        <taxon>Annelida</taxon>
        <taxon>Polychaeta</taxon>
        <taxon>Sedentaria</taxon>
        <taxon>Scolecida</taxon>
        <taxon>Capitellidae</taxon>
        <taxon>Capitella</taxon>
    </lineage>
</organism>
<dbReference type="OrthoDB" id="2564984at2759"/>
<evidence type="ECO:0000256" key="10">
    <source>
        <dbReference type="ARBA" id="ARBA00035449"/>
    </source>
</evidence>
<keyword evidence="5 13" id="KW-0812">Transmembrane</keyword>
<comment type="similarity">
    <text evidence="3">Belongs to the BRI3 family.</text>
</comment>
<keyword evidence="4" id="KW-0963">Cytoplasm</keyword>
<dbReference type="HOGENOM" id="CLU_138141_0_0_1"/>
<evidence type="ECO:0000256" key="8">
    <source>
        <dbReference type="ARBA" id="ARBA00023228"/>
    </source>
</evidence>
<evidence type="ECO:0000256" key="6">
    <source>
        <dbReference type="ARBA" id="ARBA00022989"/>
    </source>
</evidence>
<dbReference type="GO" id="GO:0048471">
    <property type="term" value="C:perinuclear region of cytoplasm"/>
    <property type="evidence" value="ECO:0007669"/>
    <property type="project" value="UniProtKB-SubCell"/>
</dbReference>
<evidence type="ECO:0000256" key="4">
    <source>
        <dbReference type="ARBA" id="ARBA00022490"/>
    </source>
</evidence>
<gene>
    <name evidence="14" type="ORF">CAPTEDRAFT_216548</name>
</gene>
<dbReference type="EnsemblMetazoa" id="CapteT216548">
    <property type="protein sequence ID" value="CapteP216548"/>
    <property type="gene ID" value="CapteG216548"/>
</dbReference>
<reference evidence="14 16" key="2">
    <citation type="journal article" date="2013" name="Nature">
        <title>Insights into bilaterian evolution from three spiralian genomes.</title>
        <authorList>
            <person name="Simakov O."/>
            <person name="Marletaz F."/>
            <person name="Cho S.J."/>
            <person name="Edsinger-Gonzales E."/>
            <person name="Havlak P."/>
            <person name="Hellsten U."/>
            <person name="Kuo D.H."/>
            <person name="Larsson T."/>
            <person name="Lv J."/>
            <person name="Arendt D."/>
            <person name="Savage R."/>
            <person name="Osoegawa K."/>
            <person name="de Jong P."/>
            <person name="Grimwood J."/>
            <person name="Chapman J.A."/>
            <person name="Shapiro H."/>
            <person name="Aerts A."/>
            <person name="Otillar R.P."/>
            <person name="Terry A.Y."/>
            <person name="Boore J.L."/>
            <person name="Grigoriev I.V."/>
            <person name="Lindberg D.R."/>
            <person name="Seaver E.C."/>
            <person name="Weisblat D.A."/>
            <person name="Putnam N.H."/>
            <person name="Rokhsar D.S."/>
        </authorList>
    </citation>
    <scope>NUCLEOTIDE SEQUENCE</scope>
    <source>
        <strain evidence="14 16">I ESC-2004</strain>
    </source>
</reference>
<name>R7UUX3_CAPTE</name>
<keyword evidence="6 13" id="KW-1133">Transmembrane helix</keyword>
<keyword evidence="8" id="KW-0458">Lysosome</keyword>
<dbReference type="InterPro" id="IPR019317">
    <property type="entry name" value="BRI3"/>
</dbReference>
<evidence type="ECO:0000256" key="3">
    <source>
        <dbReference type="ARBA" id="ARBA00008090"/>
    </source>
</evidence>
<sequence length="158" mass="17036">MSEAQSSNPEEAKPASSFEQEKNNEKPPLQAPPGEQGNTDQPPSYSGVPGATAAPYPPGYTQPMDPQAYPPMNTVYGAPQSQPPVPGQPQNPTMVTVNQPTNIVMVRTGNCPHCGIGTILEEFTIAGIFLGIFFFPCGMICCYSMRRRRCSHCSIFIA</sequence>
<comment type="subunit">
    <text evidence="11">Interacts with BRI3BP. Interacts with MGAT1 and IFITM3.</text>
</comment>
<proteinExistence type="inferred from homology"/>
<accession>R7UUX3</accession>
<protein>
    <recommendedName>
        <fullName evidence="9">Membrane protein BRI3</fullName>
    </recommendedName>
    <alternativeName>
        <fullName evidence="10">Brain protein I3</fullName>
    </alternativeName>
</protein>
<feature type="region of interest" description="Disordered" evidence="12">
    <location>
        <begin position="1"/>
        <end position="90"/>
    </location>
</feature>
<dbReference type="PANTHER" id="PTHR13551:SF1">
    <property type="entry name" value="MEMBRANE PROTEIN BRI3"/>
    <property type="match status" value="1"/>
</dbReference>
<dbReference type="GO" id="GO:0005765">
    <property type="term" value="C:lysosomal membrane"/>
    <property type="evidence" value="ECO:0007669"/>
    <property type="project" value="UniProtKB-SubCell"/>
</dbReference>
<evidence type="ECO:0000256" key="7">
    <source>
        <dbReference type="ARBA" id="ARBA00023136"/>
    </source>
</evidence>
<evidence type="ECO:0000256" key="13">
    <source>
        <dbReference type="SAM" id="Phobius"/>
    </source>
</evidence>
<dbReference type="AlphaFoldDB" id="R7UUX3"/>
<dbReference type="Pfam" id="PF10164">
    <property type="entry name" value="BRI3"/>
    <property type="match status" value="1"/>
</dbReference>